<organism evidence="2">
    <name type="scientific">uncultured Thermoleophilia bacterium</name>
    <dbReference type="NCBI Taxonomy" id="1497501"/>
    <lineage>
        <taxon>Bacteria</taxon>
        <taxon>Bacillati</taxon>
        <taxon>Actinomycetota</taxon>
        <taxon>Thermoleophilia</taxon>
        <taxon>environmental samples</taxon>
    </lineage>
</organism>
<feature type="compositionally biased region" description="Basic and acidic residues" evidence="1">
    <location>
        <begin position="77"/>
        <end position="90"/>
    </location>
</feature>
<gene>
    <name evidence="2" type="ORF">AVDCRST_MAG79-1606</name>
</gene>
<feature type="compositionally biased region" description="Basic residues" evidence="1">
    <location>
        <begin position="43"/>
        <end position="62"/>
    </location>
</feature>
<feature type="region of interest" description="Disordered" evidence="1">
    <location>
        <begin position="1"/>
        <end position="326"/>
    </location>
</feature>
<feature type="compositionally biased region" description="Basic residues" evidence="1">
    <location>
        <begin position="213"/>
        <end position="224"/>
    </location>
</feature>
<proteinExistence type="predicted"/>
<dbReference type="EMBL" id="CADCWC010000241">
    <property type="protein sequence ID" value="CAA9538294.1"/>
    <property type="molecule type" value="Genomic_DNA"/>
</dbReference>
<feature type="compositionally biased region" description="Basic and acidic residues" evidence="1">
    <location>
        <begin position="13"/>
        <end position="29"/>
    </location>
</feature>
<feature type="non-terminal residue" evidence="2">
    <location>
        <position position="326"/>
    </location>
</feature>
<feature type="compositionally biased region" description="Low complexity" evidence="1">
    <location>
        <begin position="126"/>
        <end position="143"/>
    </location>
</feature>
<dbReference type="AlphaFoldDB" id="A0A6J4U2F0"/>
<reference evidence="2" key="1">
    <citation type="submission" date="2020-02" db="EMBL/GenBank/DDBJ databases">
        <authorList>
            <person name="Meier V. D."/>
        </authorList>
    </citation>
    <scope>NUCLEOTIDE SEQUENCE</scope>
    <source>
        <strain evidence="2">AVDCRST_MAG79</strain>
    </source>
</reference>
<protein>
    <submittedName>
        <fullName evidence="2">ABC transporter, ATP-binding protein (Cluster 5, nickel/peptides/opines) / ABC transporter, ATP-binding protein (Cluster 5, nickel/peptides/opines)</fullName>
    </submittedName>
</protein>
<keyword evidence="2" id="KW-0067">ATP-binding</keyword>
<keyword evidence="2" id="KW-0547">Nucleotide-binding</keyword>
<accession>A0A6J4U2F0</accession>
<evidence type="ECO:0000313" key="2">
    <source>
        <dbReference type="EMBL" id="CAA9538294.1"/>
    </source>
</evidence>
<feature type="compositionally biased region" description="Basic and acidic residues" evidence="1">
    <location>
        <begin position="302"/>
        <end position="314"/>
    </location>
</feature>
<evidence type="ECO:0000256" key="1">
    <source>
        <dbReference type="SAM" id="MobiDB-lite"/>
    </source>
</evidence>
<dbReference type="GO" id="GO:0005524">
    <property type="term" value="F:ATP binding"/>
    <property type="evidence" value="ECO:0007669"/>
    <property type="project" value="UniProtKB-KW"/>
</dbReference>
<feature type="compositionally biased region" description="Low complexity" evidence="1">
    <location>
        <begin position="63"/>
        <end position="73"/>
    </location>
</feature>
<feature type="non-terminal residue" evidence="2">
    <location>
        <position position="1"/>
    </location>
</feature>
<feature type="compositionally biased region" description="Basic and acidic residues" evidence="1">
    <location>
        <begin position="245"/>
        <end position="264"/>
    </location>
</feature>
<name>A0A6J4U2F0_9ACTN</name>
<feature type="compositionally biased region" description="Basic residues" evidence="1">
    <location>
        <begin position="100"/>
        <end position="111"/>
    </location>
</feature>
<sequence>AQDVPAGGRRRARPDGHQPRAEAGRDARPGRGVGQRQDDLRPRPARPQRARRRRHARARRPAARGLDPAARPRPGARHPDRLPEPRRRPEPSLLGARDHRSCRRQAARHGRQGGGAARPGHRLRCAVDAAAPRRQAPAALRWPEAARGDRAGLRGRAADGGLRRADVRARRVGPGGDPEPARRPAAGPVDRVPVHLPRPRRGALPRRPDRRALPRARARARRRRDGVQRAAPSVHRGAALGGPHPRRDGQEADPARGRDPERGQPADGLRVPLPLPAPEERPLRDGAAAARGEGARPLHAVSLDDRRAAGDAAHRTRGSAGRPGHL</sequence>